<reference evidence="1 2" key="1">
    <citation type="submission" date="2019-07" db="EMBL/GenBank/DDBJ databases">
        <title>Tepidimonas charontis SPSP-6 draft genome.</title>
        <authorList>
            <person name="Da Costa M.S."/>
            <person name="Froufe H.J.C."/>
            <person name="Egas C."/>
            <person name="Albuquerque L."/>
        </authorList>
    </citation>
    <scope>NUCLEOTIDE SEQUENCE [LARGE SCALE GENOMIC DNA]</scope>
    <source>
        <strain evidence="1 2">SPSP-6</strain>
    </source>
</reference>
<evidence type="ECO:0000313" key="2">
    <source>
        <dbReference type="Proteomes" id="UP000318294"/>
    </source>
</evidence>
<proteinExistence type="predicted"/>
<dbReference type="RefSeq" id="WP_144329320.1">
    <property type="nucleotide sequence ID" value="NZ_VJON01000057.1"/>
</dbReference>
<sequence>MSLPVKAVDRLFERLALTYGAAWMRQWEGLDVNDIKALWAHELAGYASRLDAIAWALEHLPPRCPNIIEFKALCREAPRHEPLPLPEPPADPARVKAELAKLGHKPPSERASGPVTVDHKAWAKRIIARHEQGEKIRPISLRIAREALRMGGA</sequence>
<keyword evidence="2" id="KW-1185">Reference proteome</keyword>
<dbReference type="Proteomes" id="UP000318294">
    <property type="component" value="Unassembled WGS sequence"/>
</dbReference>
<protein>
    <submittedName>
        <fullName evidence="1">Uncharacterized protein</fullName>
    </submittedName>
</protein>
<name>A0A554X2Z0_9BURK</name>
<accession>A0A554X2Z0</accession>
<organism evidence="1 2">
    <name type="scientific">Tepidimonas charontis</name>
    <dbReference type="NCBI Taxonomy" id="2267262"/>
    <lineage>
        <taxon>Bacteria</taxon>
        <taxon>Pseudomonadati</taxon>
        <taxon>Pseudomonadota</taxon>
        <taxon>Betaproteobacteria</taxon>
        <taxon>Burkholderiales</taxon>
        <taxon>Tepidimonas</taxon>
    </lineage>
</organism>
<dbReference type="OrthoDB" id="8795211at2"/>
<comment type="caution">
    <text evidence="1">The sequence shown here is derived from an EMBL/GenBank/DDBJ whole genome shotgun (WGS) entry which is preliminary data.</text>
</comment>
<dbReference type="AlphaFoldDB" id="A0A554X2Z0"/>
<dbReference type="EMBL" id="VJON01000057">
    <property type="protein sequence ID" value="TSE30197.1"/>
    <property type="molecule type" value="Genomic_DNA"/>
</dbReference>
<evidence type="ECO:0000313" key="1">
    <source>
        <dbReference type="EMBL" id="TSE30197.1"/>
    </source>
</evidence>
<gene>
    <name evidence="1" type="ORF">Tchar_02470</name>
</gene>